<keyword evidence="5" id="KW-1185">Reference proteome</keyword>
<keyword evidence="2" id="KW-0677">Repeat</keyword>
<dbReference type="InterPro" id="IPR001680">
    <property type="entry name" value="WD40_rpt"/>
</dbReference>
<protein>
    <submittedName>
        <fullName evidence="4">Uncharacterized protein</fullName>
    </submittedName>
</protein>
<evidence type="ECO:0000313" key="5">
    <source>
        <dbReference type="Proteomes" id="UP000663873"/>
    </source>
</evidence>
<name>A0A821VKN7_9BILA</name>
<dbReference type="EMBL" id="CAJOBP010079606">
    <property type="protein sequence ID" value="CAF4910213.1"/>
    <property type="molecule type" value="Genomic_DNA"/>
</dbReference>
<dbReference type="PANTHER" id="PTHR19848:SF8">
    <property type="entry name" value="F-BOX AND WD REPEAT DOMAIN CONTAINING 7"/>
    <property type="match status" value="1"/>
</dbReference>
<dbReference type="SMART" id="SM00320">
    <property type="entry name" value="WD40"/>
    <property type="match status" value="1"/>
</dbReference>
<dbReference type="PROSITE" id="PS50082">
    <property type="entry name" value="WD_REPEATS_2"/>
    <property type="match status" value="1"/>
</dbReference>
<organism evidence="4 5">
    <name type="scientific">Rotaria socialis</name>
    <dbReference type="NCBI Taxonomy" id="392032"/>
    <lineage>
        <taxon>Eukaryota</taxon>
        <taxon>Metazoa</taxon>
        <taxon>Spiralia</taxon>
        <taxon>Gnathifera</taxon>
        <taxon>Rotifera</taxon>
        <taxon>Eurotatoria</taxon>
        <taxon>Bdelloidea</taxon>
        <taxon>Philodinida</taxon>
        <taxon>Philodinidae</taxon>
        <taxon>Rotaria</taxon>
    </lineage>
</organism>
<sequence length="63" mass="6755">MDKTCKLWDALSGECIATLRGHDDEVLDVVFDSTGQYIATASADKTGRVYDALSQLCIATLTG</sequence>
<dbReference type="PANTHER" id="PTHR19848">
    <property type="entry name" value="WD40 REPEAT PROTEIN"/>
    <property type="match status" value="1"/>
</dbReference>
<gene>
    <name evidence="4" type="ORF">UJA718_LOCUS45932</name>
</gene>
<proteinExistence type="predicted"/>
<dbReference type="Proteomes" id="UP000663873">
    <property type="component" value="Unassembled WGS sequence"/>
</dbReference>
<dbReference type="InterPro" id="IPR015943">
    <property type="entry name" value="WD40/YVTN_repeat-like_dom_sf"/>
</dbReference>
<dbReference type="InterPro" id="IPR036322">
    <property type="entry name" value="WD40_repeat_dom_sf"/>
</dbReference>
<dbReference type="Pfam" id="PF00400">
    <property type="entry name" value="WD40"/>
    <property type="match status" value="1"/>
</dbReference>
<evidence type="ECO:0000256" key="1">
    <source>
        <dbReference type="ARBA" id="ARBA00022574"/>
    </source>
</evidence>
<feature type="repeat" description="WD" evidence="3">
    <location>
        <begin position="19"/>
        <end position="60"/>
    </location>
</feature>
<dbReference type="AlphaFoldDB" id="A0A821VKN7"/>
<comment type="caution">
    <text evidence="4">The sequence shown here is derived from an EMBL/GenBank/DDBJ whole genome shotgun (WGS) entry which is preliminary data.</text>
</comment>
<accession>A0A821VKN7</accession>
<evidence type="ECO:0000313" key="4">
    <source>
        <dbReference type="EMBL" id="CAF4910213.1"/>
    </source>
</evidence>
<dbReference type="Gene3D" id="2.130.10.10">
    <property type="entry name" value="YVTN repeat-like/Quinoprotein amine dehydrogenase"/>
    <property type="match status" value="1"/>
</dbReference>
<evidence type="ECO:0000256" key="2">
    <source>
        <dbReference type="ARBA" id="ARBA00022737"/>
    </source>
</evidence>
<evidence type="ECO:0000256" key="3">
    <source>
        <dbReference type="PROSITE-ProRule" id="PRU00221"/>
    </source>
</evidence>
<dbReference type="PROSITE" id="PS50294">
    <property type="entry name" value="WD_REPEATS_REGION"/>
    <property type="match status" value="1"/>
</dbReference>
<feature type="non-terminal residue" evidence="4">
    <location>
        <position position="63"/>
    </location>
</feature>
<dbReference type="SUPFAM" id="SSF50978">
    <property type="entry name" value="WD40 repeat-like"/>
    <property type="match status" value="1"/>
</dbReference>
<feature type="non-terminal residue" evidence="4">
    <location>
        <position position="1"/>
    </location>
</feature>
<keyword evidence="1 3" id="KW-0853">WD repeat</keyword>
<reference evidence="4" key="1">
    <citation type="submission" date="2021-02" db="EMBL/GenBank/DDBJ databases">
        <authorList>
            <person name="Nowell W R."/>
        </authorList>
    </citation>
    <scope>NUCLEOTIDE SEQUENCE</scope>
</reference>